<dbReference type="GO" id="GO:0016787">
    <property type="term" value="F:hydrolase activity"/>
    <property type="evidence" value="ECO:0007669"/>
    <property type="project" value="InterPro"/>
</dbReference>
<evidence type="ECO:0000256" key="1">
    <source>
        <dbReference type="SAM" id="SignalP"/>
    </source>
</evidence>
<name>A0A2V4BZ63_9FLAO</name>
<dbReference type="OrthoDB" id="9806233at2"/>
<dbReference type="InterPro" id="IPR010496">
    <property type="entry name" value="AL/BT2_dom"/>
</dbReference>
<feature type="domain" description="3-keto-alpha-glucoside-1,2-lyase/3-keto-2-hydroxy-glucal hydratase" evidence="2">
    <location>
        <begin position="22"/>
        <end position="224"/>
    </location>
</feature>
<feature type="signal peptide" evidence="1">
    <location>
        <begin position="1"/>
        <end position="21"/>
    </location>
</feature>
<keyword evidence="1" id="KW-0732">Signal</keyword>
<dbReference type="RefSeq" id="WP_110348015.1">
    <property type="nucleotide sequence ID" value="NZ_QJHL01000004.1"/>
</dbReference>
<dbReference type="Gene3D" id="2.60.120.560">
    <property type="entry name" value="Exo-inulinase, domain 1"/>
    <property type="match status" value="1"/>
</dbReference>
<protein>
    <submittedName>
        <fullName evidence="3">DUF1080 domain-containing protein</fullName>
    </submittedName>
</protein>
<dbReference type="AlphaFoldDB" id="A0A2V4BZ63"/>
<dbReference type="EMBL" id="QJHL01000004">
    <property type="protein sequence ID" value="PXY44321.1"/>
    <property type="molecule type" value="Genomic_DNA"/>
</dbReference>
<evidence type="ECO:0000313" key="4">
    <source>
        <dbReference type="Proteomes" id="UP000247681"/>
    </source>
</evidence>
<feature type="chain" id="PRO_5015933446" evidence="1">
    <location>
        <begin position="22"/>
        <end position="236"/>
    </location>
</feature>
<evidence type="ECO:0000313" key="3">
    <source>
        <dbReference type="EMBL" id="PXY44321.1"/>
    </source>
</evidence>
<dbReference type="Proteomes" id="UP000247681">
    <property type="component" value="Unassembled WGS sequence"/>
</dbReference>
<reference evidence="3 4" key="1">
    <citation type="submission" date="2018-05" db="EMBL/GenBank/DDBJ databases">
        <title>Flavobacterium sp. strain IMCC34758, incomplete genome.</title>
        <authorList>
            <person name="Joung Y."/>
        </authorList>
    </citation>
    <scope>NUCLEOTIDE SEQUENCE [LARGE SCALE GENOMIC DNA]</scope>
    <source>
        <strain evidence="3 4">IMCC34758</strain>
    </source>
</reference>
<accession>A0A2V4BZ63</accession>
<keyword evidence="4" id="KW-1185">Reference proteome</keyword>
<dbReference type="Pfam" id="PF06439">
    <property type="entry name" value="3keto-disac_hyd"/>
    <property type="match status" value="1"/>
</dbReference>
<proteinExistence type="predicted"/>
<sequence>MKKIITAVLALTLLQTLQAQKGFKPIFDGKTTTGWHTYGKTTASAGWKVEDGVLHFDPEAAKNGQGGDLVTDVEYENFHLKLEWKVSPNANSGIIFYVNENPQKYANTYETGLEMQVLDNDGHPDGKITKHRAGDLYDLIKSKSEPVKPVGEWNTAEVVCKNGKLSLVLNGVIVVETVLWDDNFKALVAGSKFTAWPAFGTFKKGKIALQDHGNNVWYRNISIKEWNTMETTTGCK</sequence>
<organism evidence="3 4">
    <name type="scientific">Flavobacterium hydrophilum</name>
    <dbReference type="NCBI Taxonomy" id="2211445"/>
    <lineage>
        <taxon>Bacteria</taxon>
        <taxon>Pseudomonadati</taxon>
        <taxon>Bacteroidota</taxon>
        <taxon>Flavobacteriia</taxon>
        <taxon>Flavobacteriales</taxon>
        <taxon>Flavobacteriaceae</taxon>
        <taxon>Flavobacterium</taxon>
    </lineage>
</organism>
<comment type="caution">
    <text evidence="3">The sequence shown here is derived from an EMBL/GenBank/DDBJ whole genome shotgun (WGS) entry which is preliminary data.</text>
</comment>
<evidence type="ECO:0000259" key="2">
    <source>
        <dbReference type="Pfam" id="PF06439"/>
    </source>
</evidence>
<gene>
    <name evidence="3" type="ORF">DMB68_18035</name>
</gene>